<reference evidence="3" key="1">
    <citation type="submission" date="2016-11" db="UniProtKB">
        <authorList>
            <consortium name="WormBaseParasite"/>
        </authorList>
    </citation>
    <scope>IDENTIFICATION</scope>
</reference>
<dbReference type="AlphaFoldDB" id="A0A1I8A7B1"/>
<evidence type="ECO:0000313" key="2">
    <source>
        <dbReference type="Proteomes" id="UP000095287"/>
    </source>
</evidence>
<evidence type="ECO:0000256" key="1">
    <source>
        <dbReference type="SAM" id="Phobius"/>
    </source>
</evidence>
<keyword evidence="1" id="KW-0812">Transmembrane</keyword>
<feature type="transmembrane region" description="Helical" evidence="1">
    <location>
        <begin position="81"/>
        <end position="99"/>
    </location>
</feature>
<dbReference type="Proteomes" id="UP000095287">
    <property type="component" value="Unplaced"/>
</dbReference>
<accession>A0A1I8A7B1</accession>
<organism evidence="2 3">
    <name type="scientific">Steinernema glaseri</name>
    <dbReference type="NCBI Taxonomy" id="37863"/>
    <lineage>
        <taxon>Eukaryota</taxon>
        <taxon>Metazoa</taxon>
        <taxon>Ecdysozoa</taxon>
        <taxon>Nematoda</taxon>
        <taxon>Chromadorea</taxon>
        <taxon>Rhabditida</taxon>
        <taxon>Tylenchina</taxon>
        <taxon>Panagrolaimomorpha</taxon>
        <taxon>Strongyloidoidea</taxon>
        <taxon>Steinernematidae</taxon>
        <taxon>Steinernema</taxon>
    </lineage>
</organism>
<proteinExistence type="predicted"/>
<keyword evidence="1" id="KW-1133">Transmembrane helix</keyword>
<protein>
    <submittedName>
        <fullName evidence="3">Ovule protein</fullName>
    </submittedName>
</protein>
<evidence type="ECO:0000313" key="3">
    <source>
        <dbReference type="WBParaSite" id="L893_g33731.t1"/>
    </source>
</evidence>
<keyword evidence="2" id="KW-1185">Reference proteome</keyword>
<sequence length="121" mass="13434">MVTSIYCNNPHTDFTSLRRSLLAIPNHLAFSSQVPRASPTISKKNCELLKSDESYCTRATAPTYSPRSSMTEMTMTIANELAKACLYHLIAFLILHLIARISRTSRGLDTSVLIESILVSN</sequence>
<name>A0A1I8A7B1_9BILA</name>
<keyword evidence="1" id="KW-0472">Membrane</keyword>
<dbReference type="WBParaSite" id="L893_g33731.t1">
    <property type="protein sequence ID" value="L893_g33731.t1"/>
    <property type="gene ID" value="L893_g33731"/>
</dbReference>